<dbReference type="PATRIC" id="fig|1618333.3.peg.561"/>
<dbReference type="GO" id="GO:0005829">
    <property type="term" value="C:cytosol"/>
    <property type="evidence" value="ECO:0007669"/>
    <property type="project" value="TreeGrafter"/>
</dbReference>
<keyword evidence="1 5" id="KW-0806">Transcription termination</keyword>
<dbReference type="InterPro" id="IPR043425">
    <property type="entry name" value="NusG-like"/>
</dbReference>
<evidence type="ECO:0000256" key="5">
    <source>
        <dbReference type="HAMAP-Rule" id="MF_00948"/>
    </source>
</evidence>
<evidence type="ECO:0000259" key="8">
    <source>
        <dbReference type="SMART" id="SM00738"/>
    </source>
</evidence>
<dbReference type="InterPro" id="IPR005824">
    <property type="entry name" value="KOW"/>
</dbReference>
<dbReference type="PANTHER" id="PTHR30265">
    <property type="entry name" value="RHO-INTERACTING TRANSCRIPTION TERMINATION FACTOR NUSG"/>
    <property type="match status" value="1"/>
</dbReference>
<keyword evidence="4 5" id="KW-0804">Transcription</keyword>
<sequence length="210" mass="24059">MDKNINNNKSGKTVVQPEEKEIRTSFSLSKSSGKQLGERHWYVIHTYSGFEEQVRDSLKQRVESLNLGNKIFDIIVPKEKQIEIKNGKRKVVERRIFPGYVMIDMIVDDESWFVVRNTPNVTGFIGMGIRPTPMSDDELKKVMKRVSAEEPQFDVDLRAGDLVKVTDGPLKNFEAKVIEIDESRGRVKVLISMFGRETPATLDFLQVKKV</sequence>
<dbReference type="Proteomes" id="UP000034316">
    <property type="component" value="Unassembled WGS sequence"/>
</dbReference>
<proteinExistence type="inferred from homology"/>
<evidence type="ECO:0000256" key="4">
    <source>
        <dbReference type="ARBA" id="ARBA00023163"/>
    </source>
</evidence>
<dbReference type="CDD" id="cd06091">
    <property type="entry name" value="KOW_NusG"/>
    <property type="match status" value="1"/>
</dbReference>
<comment type="similarity">
    <text evidence="5 7">Belongs to the NusG family.</text>
</comment>
<dbReference type="CDD" id="cd09891">
    <property type="entry name" value="NGN_Bact_1"/>
    <property type="match status" value="1"/>
</dbReference>
<evidence type="ECO:0000256" key="3">
    <source>
        <dbReference type="ARBA" id="ARBA00023015"/>
    </source>
</evidence>
<dbReference type="FunFam" id="3.30.70.940:FF:000002">
    <property type="entry name" value="Transcription termination/antitermination protein NusG"/>
    <property type="match status" value="1"/>
</dbReference>
<keyword evidence="3 5" id="KW-0805">Transcription regulation</keyword>
<dbReference type="Gene3D" id="2.30.30.30">
    <property type="match status" value="1"/>
</dbReference>
<dbReference type="SUPFAM" id="SSF82679">
    <property type="entry name" value="N-utilization substance G protein NusG, N-terminal domain"/>
    <property type="match status" value="1"/>
</dbReference>
<dbReference type="SMART" id="SM00738">
    <property type="entry name" value="NGN"/>
    <property type="match status" value="1"/>
</dbReference>
<comment type="function">
    <text evidence="5 7">Participates in transcription elongation, termination and antitermination.</text>
</comment>
<dbReference type="AlphaFoldDB" id="A0A0G0DH06"/>
<dbReference type="PRINTS" id="PR00338">
    <property type="entry name" value="NUSGTNSCPFCT"/>
</dbReference>
<evidence type="ECO:0000313" key="10">
    <source>
        <dbReference type="EMBL" id="KKP88056.1"/>
    </source>
</evidence>
<dbReference type="InterPro" id="IPR008991">
    <property type="entry name" value="Translation_prot_SH3-like_sf"/>
</dbReference>
<name>A0A0G0DH06_9BACT</name>
<dbReference type="GO" id="GO:0006354">
    <property type="term" value="P:DNA-templated transcription elongation"/>
    <property type="evidence" value="ECO:0007669"/>
    <property type="project" value="UniProtKB-UniRule"/>
</dbReference>
<dbReference type="InterPro" id="IPR001062">
    <property type="entry name" value="Transcrpt_antiterm_NusG"/>
</dbReference>
<evidence type="ECO:0000256" key="2">
    <source>
        <dbReference type="ARBA" id="ARBA00022814"/>
    </source>
</evidence>
<dbReference type="InterPro" id="IPR036735">
    <property type="entry name" value="NGN_dom_sf"/>
</dbReference>
<evidence type="ECO:0000256" key="7">
    <source>
        <dbReference type="RuleBase" id="RU000538"/>
    </source>
</evidence>
<dbReference type="HAMAP" id="MF_00948">
    <property type="entry name" value="NusG"/>
    <property type="match status" value="1"/>
</dbReference>
<evidence type="ECO:0000256" key="1">
    <source>
        <dbReference type="ARBA" id="ARBA00022472"/>
    </source>
</evidence>
<dbReference type="STRING" id="1618333.UR93_C0023G0010"/>
<evidence type="ECO:0000256" key="6">
    <source>
        <dbReference type="NCBIfam" id="TIGR00922"/>
    </source>
</evidence>
<comment type="caution">
    <text evidence="10">The sequence shown here is derived from an EMBL/GenBank/DDBJ whole genome shotgun (WGS) entry which is preliminary data.</text>
</comment>
<dbReference type="NCBIfam" id="TIGR00922">
    <property type="entry name" value="nusG"/>
    <property type="match status" value="1"/>
</dbReference>
<keyword evidence="2 5" id="KW-0889">Transcription antitermination</keyword>
<evidence type="ECO:0000259" key="9">
    <source>
        <dbReference type="SMART" id="SM00739"/>
    </source>
</evidence>
<evidence type="ECO:0000313" key="11">
    <source>
        <dbReference type="Proteomes" id="UP000034316"/>
    </source>
</evidence>
<accession>A0A0G0DH06</accession>
<dbReference type="Gene3D" id="3.30.70.940">
    <property type="entry name" value="NusG, N-terminal domain"/>
    <property type="match status" value="1"/>
</dbReference>
<reference evidence="10 11" key="1">
    <citation type="journal article" date="2015" name="Nature">
        <title>rRNA introns, odd ribosomes, and small enigmatic genomes across a large radiation of phyla.</title>
        <authorList>
            <person name="Brown C.T."/>
            <person name="Hug L.A."/>
            <person name="Thomas B.C."/>
            <person name="Sharon I."/>
            <person name="Castelle C.J."/>
            <person name="Singh A."/>
            <person name="Wilkins M.J."/>
            <person name="Williams K.H."/>
            <person name="Banfield J.F."/>
        </authorList>
    </citation>
    <scope>NUCLEOTIDE SEQUENCE [LARGE SCALE GENOMIC DNA]</scope>
</reference>
<feature type="domain" description="KOW" evidence="9">
    <location>
        <begin position="156"/>
        <end position="183"/>
    </location>
</feature>
<dbReference type="Pfam" id="PF02357">
    <property type="entry name" value="NusG"/>
    <property type="match status" value="1"/>
</dbReference>
<dbReference type="PANTHER" id="PTHR30265:SF2">
    <property type="entry name" value="TRANSCRIPTION TERMINATION_ANTITERMINATION PROTEIN NUSG"/>
    <property type="match status" value="1"/>
</dbReference>
<protein>
    <recommendedName>
        <fullName evidence="5 6">Transcription termination/antitermination protein NusG</fullName>
    </recommendedName>
</protein>
<dbReference type="GO" id="GO:0032784">
    <property type="term" value="P:regulation of DNA-templated transcription elongation"/>
    <property type="evidence" value="ECO:0007669"/>
    <property type="project" value="InterPro"/>
</dbReference>
<dbReference type="SUPFAM" id="SSF50104">
    <property type="entry name" value="Translation proteins SH3-like domain"/>
    <property type="match status" value="1"/>
</dbReference>
<dbReference type="InterPro" id="IPR014722">
    <property type="entry name" value="Rib_uL2_dom2"/>
</dbReference>
<dbReference type="InterPro" id="IPR006645">
    <property type="entry name" value="NGN-like_dom"/>
</dbReference>
<dbReference type="GO" id="GO:0031564">
    <property type="term" value="P:transcription antitermination"/>
    <property type="evidence" value="ECO:0007669"/>
    <property type="project" value="UniProtKB-UniRule"/>
</dbReference>
<dbReference type="Pfam" id="PF00467">
    <property type="entry name" value="KOW"/>
    <property type="match status" value="1"/>
</dbReference>
<dbReference type="InterPro" id="IPR047050">
    <property type="entry name" value="NGN"/>
</dbReference>
<feature type="domain" description="NusG-like N-terminal" evidence="8">
    <location>
        <begin position="38"/>
        <end position="146"/>
    </location>
</feature>
<dbReference type="EMBL" id="LBRB01000023">
    <property type="protein sequence ID" value="KKP88056.1"/>
    <property type="molecule type" value="Genomic_DNA"/>
</dbReference>
<gene>
    <name evidence="5" type="primary">nusG</name>
    <name evidence="10" type="ORF">UR93_C0023G0010</name>
</gene>
<organism evidence="10 11">
    <name type="scientific">Berkelbacteria bacterium GW2011_GWA2_35_9</name>
    <dbReference type="NCBI Taxonomy" id="1618333"/>
    <lineage>
        <taxon>Bacteria</taxon>
        <taxon>Candidatus Berkelbacteria</taxon>
    </lineage>
</organism>
<dbReference type="SMART" id="SM00739">
    <property type="entry name" value="KOW"/>
    <property type="match status" value="1"/>
</dbReference>
<dbReference type="GO" id="GO:0006353">
    <property type="term" value="P:DNA-templated transcription termination"/>
    <property type="evidence" value="ECO:0007669"/>
    <property type="project" value="UniProtKB-UniRule"/>
</dbReference>